<accession>A0A160FHV7</accession>
<feature type="region of interest" description="Disordered" evidence="1">
    <location>
        <begin position="1"/>
        <end position="20"/>
    </location>
</feature>
<organism evidence="2 3">
    <name type="scientific">Paraburkholderia phytofirmans OLGA172</name>
    <dbReference type="NCBI Taxonomy" id="1417228"/>
    <lineage>
        <taxon>Bacteria</taxon>
        <taxon>Pseudomonadati</taxon>
        <taxon>Pseudomonadota</taxon>
        <taxon>Betaproteobacteria</taxon>
        <taxon>Burkholderiales</taxon>
        <taxon>Burkholderiaceae</taxon>
        <taxon>Paraburkholderia</taxon>
    </lineage>
</organism>
<reference evidence="2 3" key="1">
    <citation type="journal article" date="2016" name="Gene">
        <title>PacBio SMRT assembly of a complex multi-replicon genome reveals chlorocatechol degradative operon in a region of genome plasticity.</title>
        <authorList>
            <person name="Ricker N."/>
            <person name="Shen S.Y."/>
            <person name="Goordial J."/>
            <person name="Jin S."/>
            <person name="Fulthorpe R.R."/>
        </authorList>
    </citation>
    <scope>NUCLEOTIDE SEQUENCE [LARGE SCALE GENOMIC DNA]</scope>
    <source>
        <strain evidence="2 3">OLGA172</strain>
    </source>
</reference>
<evidence type="ECO:0000256" key="1">
    <source>
        <dbReference type="SAM" id="MobiDB-lite"/>
    </source>
</evidence>
<gene>
    <name evidence="2" type="ORF">AYM40_04765</name>
</gene>
<keyword evidence="3" id="KW-1185">Reference proteome</keyword>
<name>A0A160FHV7_9BURK</name>
<dbReference type="EMBL" id="CP014578">
    <property type="protein sequence ID" value="ANB71761.1"/>
    <property type="molecule type" value="Genomic_DNA"/>
</dbReference>
<proteinExistence type="predicted"/>
<sequence>MDEKKSPDREGLGEAIGSPTAEVSIRNWPATGRYLDSGPVLGMGRAEVLRAQRTMLGYRMGRRRLANLTV</sequence>
<evidence type="ECO:0000313" key="2">
    <source>
        <dbReference type="EMBL" id="ANB71761.1"/>
    </source>
</evidence>
<dbReference type="AlphaFoldDB" id="A0A160FHV7"/>
<dbReference type="Proteomes" id="UP000076852">
    <property type="component" value="Chromosome 1"/>
</dbReference>
<evidence type="ECO:0000313" key="3">
    <source>
        <dbReference type="Proteomes" id="UP000076852"/>
    </source>
</evidence>
<feature type="compositionally biased region" description="Basic and acidic residues" evidence="1">
    <location>
        <begin position="1"/>
        <end position="12"/>
    </location>
</feature>
<dbReference type="RefSeq" id="WP_063495222.1">
    <property type="nucleotide sequence ID" value="NZ_CP014578.1"/>
</dbReference>
<protein>
    <submittedName>
        <fullName evidence="2">Uncharacterized protein</fullName>
    </submittedName>
</protein>
<dbReference type="KEGG" id="buz:AYM40_04765"/>